<evidence type="ECO:0000256" key="9">
    <source>
        <dbReference type="RuleBase" id="RU363066"/>
    </source>
</evidence>
<dbReference type="InterPro" id="IPR027417">
    <property type="entry name" value="P-loop_NTPase"/>
</dbReference>
<name>A0ABZ1TSH3_9ACTN</name>
<reference evidence="10" key="1">
    <citation type="submission" date="2022-10" db="EMBL/GenBank/DDBJ databases">
        <title>The complete genomes of actinobacterial strains from the NBC collection.</title>
        <authorList>
            <person name="Joergensen T.S."/>
            <person name="Alvarez Arevalo M."/>
            <person name="Sterndorff E.B."/>
            <person name="Faurdal D."/>
            <person name="Vuksanovic O."/>
            <person name="Mourched A.-S."/>
            <person name="Charusanti P."/>
            <person name="Shaw S."/>
            <person name="Blin K."/>
            <person name="Weber T."/>
        </authorList>
    </citation>
    <scope>NUCLEOTIDE SEQUENCE</scope>
    <source>
        <strain evidence="10">NBC_00222</strain>
    </source>
</reference>
<dbReference type="PANTHER" id="PTHR43442">
    <property type="entry name" value="GLUCONOKINASE-RELATED"/>
    <property type="match status" value="1"/>
</dbReference>
<evidence type="ECO:0000256" key="2">
    <source>
        <dbReference type="ARBA" id="ARBA00008420"/>
    </source>
</evidence>
<comment type="similarity">
    <text evidence="2 9">Belongs to the gluconokinase GntK/GntV family.</text>
</comment>
<accession>A0ABZ1TSH3</accession>
<dbReference type="RefSeq" id="WP_328952966.1">
    <property type="nucleotide sequence ID" value="NZ_CP108110.1"/>
</dbReference>
<dbReference type="Proteomes" id="UP001432222">
    <property type="component" value="Chromosome"/>
</dbReference>
<evidence type="ECO:0000313" key="11">
    <source>
        <dbReference type="Proteomes" id="UP001432222"/>
    </source>
</evidence>
<keyword evidence="4 9" id="KW-0808">Transferase</keyword>
<dbReference type="PANTHER" id="PTHR43442:SF3">
    <property type="entry name" value="GLUCONOKINASE-RELATED"/>
    <property type="match status" value="1"/>
</dbReference>
<comment type="pathway">
    <text evidence="1">Carbohydrate acid metabolism.</text>
</comment>
<evidence type="ECO:0000256" key="1">
    <source>
        <dbReference type="ARBA" id="ARBA00004761"/>
    </source>
</evidence>
<evidence type="ECO:0000256" key="5">
    <source>
        <dbReference type="ARBA" id="ARBA00022741"/>
    </source>
</evidence>
<protein>
    <recommendedName>
        <fullName evidence="3 9">Gluconokinase</fullName>
        <ecNumber evidence="3 9">2.7.1.12</ecNumber>
    </recommendedName>
</protein>
<dbReference type="SUPFAM" id="SSF52540">
    <property type="entry name" value="P-loop containing nucleoside triphosphate hydrolases"/>
    <property type="match status" value="1"/>
</dbReference>
<evidence type="ECO:0000313" key="10">
    <source>
        <dbReference type="EMBL" id="WUQ81892.1"/>
    </source>
</evidence>
<evidence type="ECO:0000256" key="4">
    <source>
        <dbReference type="ARBA" id="ARBA00022679"/>
    </source>
</evidence>
<sequence>MAGSAPEPTVVVVMGVSGSGKTTLGRLLARRRGVSFVEGDDLHPVGNIARMSAGEALDDEDRGPWLHALAARIRTATQTGVGVVISCSALRYEYRQLFCEAGPGVWFLHLDLDPEVARARLDRRTGHFMPAALLDSQYETLEPLRAGEPGMTVDAADDPELILDRAQAGIADFEAYEAG</sequence>
<evidence type="ECO:0000256" key="8">
    <source>
        <dbReference type="ARBA" id="ARBA00048090"/>
    </source>
</evidence>
<keyword evidence="7 9" id="KW-0067">ATP-binding</keyword>
<evidence type="ECO:0000256" key="7">
    <source>
        <dbReference type="ARBA" id="ARBA00022840"/>
    </source>
</evidence>
<dbReference type="Gene3D" id="3.40.50.300">
    <property type="entry name" value="P-loop containing nucleotide triphosphate hydrolases"/>
    <property type="match status" value="1"/>
</dbReference>
<dbReference type="Pfam" id="PF13671">
    <property type="entry name" value="AAA_33"/>
    <property type="match status" value="1"/>
</dbReference>
<organism evidence="10 11">
    <name type="scientific">Kitasatospora purpeofusca</name>
    <dbReference type="NCBI Taxonomy" id="67352"/>
    <lineage>
        <taxon>Bacteria</taxon>
        <taxon>Bacillati</taxon>
        <taxon>Actinomycetota</taxon>
        <taxon>Actinomycetes</taxon>
        <taxon>Kitasatosporales</taxon>
        <taxon>Streptomycetaceae</taxon>
        <taxon>Kitasatospora</taxon>
    </lineage>
</organism>
<evidence type="ECO:0000256" key="3">
    <source>
        <dbReference type="ARBA" id="ARBA00012054"/>
    </source>
</evidence>
<dbReference type="EMBL" id="CP108110">
    <property type="protein sequence ID" value="WUQ81892.1"/>
    <property type="molecule type" value="Genomic_DNA"/>
</dbReference>
<evidence type="ECO:0000256" key="6">
    <source>
        <dbReference type="ARBA" id="ARBA00022777"/>
    </source>
</evidence>
<keyword evidence="5 9" id="KW-0547">Nucleotide-binding</keyword>
<keyword evidence="6 9" id="KW-0418">Kinase</keyword>
<proteinExistence type="inferred from homology"/>
<dbReference type="InterPro" id="IPR006001">
    <property type="entry name" value="Therm_gnt_kin"/>
</dbReference>
<dbReference type="NCBIfam" id="TIGR01313">
    <property type="entry name" value="therm_gnt_kin"/>
    <property type="match status" value="1"/>
</dbReference>
<comment type="catalytic activity">
    <reaction evidence="8 9">
        <text>D-gluconate + ATP = 6-phospho-D-gluconate + ADP + H(+)</text>
        <dbReference type="Rhea" id="RHEA:19433"/>
        <dbReference type="ChEBI" id="CHEBI:15378"/>
        <dbReference type="ChEBI" id="CHEBI:18391"/>
        <dbReference type="ChEBI" id="CHEBI:30616"/>
        <dbReference type="ChEBI" id="CHEBI:58759"/>
        <dbReference type="ChEBI" id="CHEBI:456216"/>
        <dbReference type="EC" id="2.7.1.12"/>
    </reaction>
</comment>
<gene>
    <name evidence="10" type="ORF">OHA16_02205</name>
</gene>
<dbReference type="EC" id="2.7.1.12" evidence="3 9"/>
<dbReference type="GO" id="GO:0046316">
    <property type="term" value="F:gluconokinase activity"/>
    <property type="evidence" value="ECO:0007669"/>
    <property type="project" value="UniProtKB-EC"/>
</dbReference>
<dbReference type="CDD" id="cd02021">
    <property type="entry name" value="GntK"/>
    <property type="match status" value="1"/>
</dbReference>
<keyword evidence="11" id="KW-1185">Reference proteome</keyword>